<dbReference type="PANTHER" id="PTHR38451:SF1">
    <property type="entry name" value="TRNA (ADENINE(22)-N(1))-METHYLTRANSFERASE"/>
    <property type="match status" value="1"/>
</dbReference>
<dbReference type="GO" id="GO:0160105">
    <property type="term" value="F:tRNA (adenine(22)-N1)-methyltransferase activity"/>
    <property type="evidence" value="ECO:0007669"/>
    <property type="project" value="InterPro"/>
</dbReference>
<evidence type="ECO:0000313" key="2">
    <source>
        <dbReference type="Proteomes" id="UP000760668"/>
    </source>
</evidence>
<reference evidence="1" key="1">
    <citation type="journal article" date="2021" name="PeerJ">
        <title>Extensive microbial diversity within the chicken gut microbiome revealed by metagenomics and culture.</title>
        <authorList>
            <person name="Gilroy R."/>
            <person name="Ravi A."/>
            <person name="Getino M."/>
            <person name="Pursley I."/>
            <person name="Horton D.L."/>
            <person name="Alikhan N.F."/>
            <person name="Baker D."/>
            <person name="Gharbi K."/>
            <person name="Hall N."/>
            <person name="Watson M."/>
            <person name="Adriaenssens E.M."/>
            <person name="Foster-Nyarko E."/>
            <person name="Jarju S."/>
            <person name="Secka A."/>
            <person name="Antonio M."/>
            <person name="Oren A."/>
            <person name="Chaudhuri R.R."/>
            <person name="La Ragione R."/>
            <person name="Hildebrand F."/>
            <person name="Pallen M.J."/>
        </authorList>
    </citation>
    <scope>NUCLEOTIDE SEQUENCE</scope>
    <source>
        <strain evidence="1">CHK179-5677</strain>
    </source>
</reference>
<dbReference type="SUPFAM" id="SSF53335">
    <property type="entry name" value="S-adenosyl-L-methionine-dependent methyltransferases"/>
    <property type="match status" value="1"/>
</dbReference>
<dbReference type="RefSeq" id="WP_295368984.1">
    <property type="nucleotide sequence ID" value="NZ_DYUC01000009.1"/>
</dbReference>
<gene>
    <name evidence="1" type="ORF">K8V01_00805</name>
</gene>
<name>A0A921MJ84_9FIRM</name>
<comment type="caution">
    <text evidence="1">The sequence shown here is derived from an EMBL/GenBank/DDBJ whole genome shotgun (WGS) entry which is preliminary data.</text>
</comment>
<keyword evidence="1" id="KW-0489">Methyltransferase</keyword>
<dbReference type="Proteomes" id="UP000760668">
    <property type="component" value="Unassembled WGS sequence"/>
</dbReference>
<dbReference type="Gene3D" id="3.40.50.150">
    <property type="entry name" value="Vaccinia Virus protein VP39"/>
    <property type="match status" value="1"/>
</dbReference>
<dbReference type="PANTHER" id="PTHR38451">
    <property type="entry name" value="TRNA (ADENINE(22)-N(1))-METHYLTRANSFERASE"/>
    <property type="match status" value="1"/>
</dbReference>
<dbReference type="PIRSF" id="PIRSF018637">
    <property type="entry name" value="TrmK"/>
    <property type="match status" value="1"/>
</dbReference>
<proteinExistence type="predicted"/>
<evidence type="ECO:0000313" key="1">
    <source>
        <dbReference type="EMBL" id="HJG85558.1"/>
    </source>
</evidence>
<dbReference type="AlphaFoldDB" id="A0A921MJ84"/>
<dbReference type="Pfam" id="PF12847">
    <property type="entry name" value="Methyltransf_18"/>
    <property type="match status" value="1"/>
</dbReference>
<keyword evidence="1" id="KW-0808">Transferase</keyword>
<dbReference type="EMBL" id="DYUC01000009">
    <property type="protein sequence ID" value="HJG85558.1"/>
    <property type="molecule type" value="Genomic_DNA"/>
</dbReference>
<dbReference type="GO" id="GO:0032259">
    <property type="term" value="P:methylation"/>
    <property type="evidence" value="ECO:0007669"/>
    <property type="project" value="UniProtKB-KW"/>
</dbReference>
<sequence>MKTLRVYELSPRLQSVADLVPDGAGFADVGTDHAYLPVWLVLQGKIDRAVVSDLREGPLNRARQTAAHYAVEEKLSFRLCNGLAGISPDEADTISIAGMGGETIAEILSAASWTGQGERRLILQPMTAQEQLRAWLWDHGFRIRQEVLTQEGRTIYVTLLAVPGEEGPYTPAEAWAGRQRQGMDAPLRGRYLEKLLRRAEAAAAGVVRSSKPEDAARARELEEVAAGLRQMREEWNAWQL</sequence>
<accession>A0A921MJ84</accession>
<dbReference type="InterPro" id="IPR029063">
    <property type="entry name" value="SAM-dependent_MTases_sf"/>
</dbReference>
<organism evidence="1 2">
    <name type="scientific">Pseudoflavonifractor capillosus</name>
    <dbReference type="NCBI Taxonomy" id="106588"/>
    <lineage>
        <taxon>Bacteria</taxon>
        <taxon>Bacillati</taxon>
        <taxon>Bacillota</taxon>
        <taxon>Clostridia</taxon>
        <taxon>Eubacteriales</taxon>
        <taxon>Oscillospiraceae</taxon>
        <taxon>Pseudoflavonifractor</taxon>
    </lineage>
</organism>
<protein>
    <submittedName>
        <fullName evidence="1">Class I SAM-dependent methyltransferase</fullName>
    </submittedName>
</protein>
<reference evidence="1" key="2">
    <citation type="submission" date="2021-09" db="EMBL/GenBank/DDBJ databases">
        <authorList>
            <person name="Gilroy R."/>
        </authorList>
    </citation>
    <scope>NUCLEOTIDE SEQUENCE</scope>
    <source>
        <strain evidence="1">CHK179-5677</strain>
    </source>
</reference>
<dbReference type="InterPro" id="IPR006901">
    <property type="entry name" value="TrmK"/>
</dbReference>